<evidence type="ECO:0000313" key="2">
    <source>
        <dbReference type="Proteomes" id="UP001638806"/>
    </source>
</evidence>
<comment type="caution">
    <text evidence="1">The sequence shown here is derived from an EMBL/GenBank/DDBJ whole genome shotgun (WGS) entry which is preliminary data.</text>
</comment>
<dbReference type="Proteomes" id="UP001638806">
    <property type="component" value="Unassembled WGS sequence"/>
</dbReference>
<evidence type="ECO:0000313" key="1">
    <source>
        <dbReference type="EMBL" id="KAL3959907.1"/>
    </source>
</evidence>
<name>A0ACC4DUX8_PURLI</name>
<dbReference type="EMBL" id="JBGNUJ010000004">
    <property type="protein sequence ID" value="KAL3959907.1"/>
    <property type="molecule type" value="Genomic_DNA"/>
</dbReference>
<protein>
    <submittedName>
        <fullName evidence="1">Uncharacterized protein</fullName>
    </submittedName>
</protein>
<accession>A0ACC4DUX8</accession>
<sequence>MTDELTKSNHPGRDDPAPARPDVRQSGRRWELGLGRARGRTERRKCQPARPAQGPPLQQADKRARDPSPKAPRSRNQTQGEDGAKAPPPGSGFALSNQTAPSSGWRLCWRHRAAHHPSGRDFRVCACVRAHLSHTWSRSPLPTSWTAPSPTRQPAHGAAPTGPRRSMPDSGALLTPVTPLAAPDGTPRAAQLPPGRAGLGIPLMRHAVPLPLSPGPTSEVTSPSRPLGRIEADGQPPGCCNVHGKALVILISSPRSSTCMATREAPIAYFVDQSHCAPPRGADMTGLHYHGKWGTTVVAAADVVQRCPALVPHRRRYQASIPTTRVTPALRFAFHGPRPVCRDRNLPTTRPARFFAREAGPRCDRDEPVGTPWRRASCDPSDGLALLSLDPRPWSQDGLSRVPWSLRMPREGEDEDQRESPPPGAATAPPLLARPRGAAQNPLQSSCCGAPRPVQKKNPARVRKRMCSHRARMHVRLPRATIERTAPRKSVGQSAAKAHGELAGVPPHAHVSGCRLMGNFRLTRPRRARHGHADAGLAHRGALWKS</sequence>
<proteinExistence type="predicted"/>
<organism evidence="1 2">
    <name type="scientific">Purpureocillium lilacinum</name>
    <name type="common">Paecilomyces lilacinus</name>
    <dbReference type="NCBI Taxonomy" id="33203"/>
    <lineage>
        <taxon>Eukaryota</taxon>
        <taxon>Fungi</taxon>
        <taxon>Dikarya</taxon>
        <taxon>Ascomycota</taxon>
        <taxon>Pezizomycotina</taxon>
        <taxon>Sordariomycetes</taxon>
        <taxon>Hypocreomycetidae</taxon>
        <taxon>Hypocreales</taxon>
        <taxon>Ophiocordycipitaceae</taxon>
        <taxon>Purpureocillium</taxon>
    </lineage>
</organism>
<reference evidence="1" key="1">
    <citation type="submission" date="2024-12" db="EMBL/GenBank/DDBJ databases">
        <title>Comparative genomics and development of molecular markers within Purpureocillium lilacinum and among Purpureocillium species.</title>
        <authorList>
            <person name="Yeh Z.-Y."/>
            <person name="Ni N.-T."/>
            <person name="Lo P.-H."/>
            <person name="Mushyakhwo K."/>
            <person name="Lin C.-F."/>
            <person name="Nai Y.-S."/>
        </authorList>
    </citation>
    <scope>NUCLEOTIDE SEQUENCE</scope>
    <source>
        <strain evidence="1">NCHU-NPUST-175</strain>
    </source>
</reference>
<keyword evidence="2" id="KW-1185">Reference proteome</keyword>
<gene>
    <name evidence="1" type="ORF">ACCO45_005024</name>
</gene>